<sequence length="214" mass="24444">MKDRTYETTSRNRAQYRWREAYRYLNKLDREVELPSPCRLQSSVSTKPSISALSPRELYLEHTTLSGLTATYYDHHDASFPGLFFYPLASYRGMSNNTQCQSGGAHASRKDTLGVRCDTSLSKAQNPPPLHKRVAVGTNGPFLGYSPEQRVRLSTQLRDKTTGTRSLDQLLEWMMGALAHEGRFIASTITWFMWLSRRMQSSSSTVNFSSKRRM</sequence>
<gene>
    <name evidence="1" type="ORF">GJ744_003340</name>
</gene>
<dbReference type="EMBL" id="JAACFV010000165">
    <property type="protein sequence ID" value="KAF7503715.1"/>
    <property type="molecule type" value="Genomic_DNA"/>
</dbReference>
<dbReference type="Proteomes" id="UP000606974">
    <property type="component" value="Unassembled WGS sequence"/>
</dbReference>
<keyword evidence="2" id="KW-1185">Reference proteome</keyword>
<evidence type="ECO:0000313" key="1">
    <source>
        <dbReference type="EMBL" id="KAF7503715.1"/>
    </source>
</evidence>
<proteinExistence type="predicted"/>
<reference evidence="1" key="1">
    <citation type="submission" date="2020-02" db="EMBL/GenBank/DDBJ databases">
        <authorList>
            <person name="Palmer J.M."/>
        </authorList>
    </citation>
    <scope>NUCLEOTIDE SEQUENCE</scope>
    <source>
        <strain evidence="1">EPUS1.4</strain>
        <tissue evidence="1">Thallus</tissue>
    </source>
</reference>
<name>A0A8H7A6U9_9EURO</name>
<evidence type="ECO:0000313" key="2">
    <source>
        <dbReference type="Proteomes" id="UP000606974"/>
    </source>
</evidence>
<organism evidence="1 2">
    <name type="scientific">Endocarpon pusillum</name>
    <dbReference type="NCBI Taxonomy" id="364733"/>
    <lineage>
        <taxon>Eukaryota</taxon>
        <taxon>Fungi</taxon>
        <taxon>Dikarya</taxon>
        <taxon>Ascomycota</taxon>
        <taxon>Pezizomycotina</taxon>
        <taxon>Eurotiomycetes</taxon>
        <taxon>Chaetothyriomycetidae</taxon>
        <taxon>Verrucariales</taxon>
        <taxon>Verrucariaceae</taxon>
        <taxon>Endocarpon</taxon>
    </lineage>
</organism>
<accession>A0A8H7A6U9</accession>
<dbReference type="AlphaFoldDB" id="A0A8H7A6U9"/>
<comment type="caution">
    <text evidence="1">The sequence shown here is derived from an EMBL/GenBank/DDBJ whole genome shotgun (WGS) entry which is preliminary data.</text>
</comment>
<protein>
    <submittedName>
        <fullName evidence="1">Uncharacterized protein</fullName>
    </submittedName>
</protein>